<evidence type="ECO:0000256" key="8">
    <source>
        <dbReference type="SAM" id="MobiDB-lite"/>
    </source>
</evidence>
<feature type="domain" description="UBC core" evidence="9">
    <location>
        <begin position="26"/>
        <end position="170"/>
    </location>
</feature>
<dbReference type="GO" id="GO:0005524">
    <property type="term" value="F:ATP binding"/>
    <property type="evidence" value="ECO:0007669"/>
    <property type="project" value="UniProtKB-UniRule"/>
</dbReference>
<feature type="region of interest" description="Disordered" evidence="8">
    <location>
        <begin position="1"/>
        <end position="32"/>
    </location>
</feature>
<dbReference type="OrthoDB" id="10249039at2759"/>
<proteinExistence type="inferred from homology"/>
<gene>
    <name evidence="10" type="ORF">FVE85_1438</name>
</gene>
<dbReference type="InterPro" id="IPR016135">
    <property type="entry name" value="UBQ-conjugating_enzyme/RWD"/>
</dbReference>
<evidence type="ECO:0000256" key="5">
    <source>
        <dbReference type="ARBA" id="ARBA00022840"/>
    </source>
</evidence>
<dbReference type="Proteomes" id="UP000324585">
    <property type="component" value="Unassembled WGS sequence"/>
</dbReference>
<keyword evidence="5 7" id="KW-0067">ATP-binding</keyword>
<dbReference type="FunFam" id="3.10.110.10:FF:000005">
    <property type="entry name" value="NEDD8-conjugating enzyme Ubc12"/>
    <property type="match status" value="1"/>
</dbReference>
<accession>A0A5J4YX89</accession>
<comment type="caution">
    <text evidence="10">The sequence shown here is derived from an EMBL/GenBank/DDBJ whole genome shotgun (WGS) entry which is preliminary data.</text>
</comment>
<dbReference type="AlphaFoldDB" id="A0A5J4YX89"/>
<organism evidence="10 11">
    <name type="scientific">Porphyridium purpureum</name>
    <name type="common">Red alga</name>
    <name type="synonym">Porphyridium cruentum</name>
    <dbReference type="NCBI Taxonomy" id="35688"/>
    <lineage>
        <taxon>Eukaryota</taxon>
        <taxon>Rhodophyta</taxon>
        <taxon>Bangiophyceae</taxon>
        <taxon>Porphyridiales</taxon>
        <taxon>Porphyridiaceae</taxon>
        <taxon>Porphyridium</taxon>
    </lineage>
</organism>
<keyword evidence="4 7" id="KW-0833">Ubl conjugation pathway</keyword>
<keyword evidence="3 7" id="KW-0547">Nucleotide-binding</keyword>
<evidence type="ECO:0000259" key="9">
    <source>
        <dbReference type="PROSITE" id="PS50127"/>
    </source>
</evidence>
<comment type="similarity">
    <text evidence="7">Belongs to the ubiquitin-conjugating enzyme family.</text>
</comment>
<dbReference type="Gene3D" id="3.10.110.10">
    <property type="entry name" value="Ubiquitin Conjugating Enzyme"/>
    <property type="match status" value="1"/>
</dbReference>
<feature type="compositionally biased region" description="Basic and acidic residues" evidence="8">
    <location>
        <begin position="7"/>
        <end position="17"/>
    </location>
</feature>
<dbReference type="CDD" id="cd23794">
    <property type="entry name" value="UBCc_UBE2F_UBE2M"/>
    <property type="match status" value="1"/>
</dbReference>
<dbReference type="InterPro" id="IPR000608">
    <property type="entry name" value="UBC"/>
</dbReference>
<dbReference type="GO" id="GO:0019788">
    <property type="term" value="F:NEDD8 transferase activity"/>
    <property type="evidence" value="ECO:0007669"/>
    <property type="project" value="UniProtKB-ARBA"/>
</dbReference>
<evidence type="ECO:0000256" key="4">
    <source>
        <dbReference type="ARBA" id="ARBA00022786"/>
    </source>
</evidence>
<dbReference type="SUPFAM" id="SSF54495">
    <property type="entry name" value="UBC-like"/>
    <property type="match status" value="1"/>
</dbReference>
<dbReference type="OMA" id="CQVDFPD"/>
<keyword evidence="11" id="KW-1185">Reference proteome</keyword>
<comment type="pathway">
    <text evidence="1">Protein modification; protein neddylation.</text>
</comment>
<evidence type="ECO:0000313" key="11">
    <source>
        <dbReference type="Proteomes" id="UP000324585"/>
    </source>
</evidence>
<keyword evidence="2" id="KW-0808">Transferase</keyword>
<feature type="active site" description="Glycyl thioester intermediate" evidence="6">
    <location>
        <position position="108"/>
    </location>
</feature>
<sequence>MFTLKRQAKETAERKASGQEGNKQTAGELRVQKDVSALDVPSSMQLEFPNPDDLMLFEVTLAPEEGLYKPGKFKFQIKIPPDYPYSPPKATCLTKVYHPNIDLQGNVCLNILRQDWKPVLTLNAVLYGLQLLFMEPNPDDPLNKDAAELMRNSPSAFRANVYTSLRGGYVAGEYFQKCI</sequence>
<dbReference type="PANTHER" id="PTHR24068">
    <property type="entry name" value="UBIQUITIN-CONJUGATING ENZYME E2"/>
    <property type="match status" value="1"/>
</dbReference>
<reference evidence="11" key="1">
    <citation type="journal article" date="2019" name="Nat. Commun.">
        <title>Expansion of phycobilisome linker gene families in mesophilic red algae.</title>
        <authorList>
            <person name="Lee J."/>
            <person name="Kim D."/>
            <person name="Bhattacharya D."/>
            <person name="Yoon H.S."/>
        </authorList>
    </citation>
    <scope>NUCLEOTIDE SEQUENCE [LARGE SCALE GENOMIC DNA]</scope>
    <source>
        <strain evidence="11">CCMP 1328</strain>
    </source>
</reference>
<protein>
    <submittedName>
        <fullName evidence="10">NEDD8-conjugating enzyme Ubc12</fullName>
    </submittedName>
</protein>
<name>A0A5J4YX89_PORPP</name>
<evidence type="ECO:0000256" key="6">
    <source>
        <dbReference type="PROSITE-ProRule" id="PRU10133"/>
    </source>
</evidence>
<dbReference type="PROSITE" id="PS50127">
    <property type="entry name" value="UBC_2"/>
    <property type="match status" value="1"/>
</dbReference>
<dbReference type="InterPro" id="IPR023313">
    <property type="entry name" value="UBQ-conjugating_AS"/>
</dbReference>
<evidence type="ECO:0000313" key="10">
    <source>
        <dbReference type="EMBL" id="KAA8495283.1"/>
    </source>
</evidence>
<dbReference type="SMART" id="SM00212">
    <property type="entry name" value="UBCc"/>
    <property type="match status" value="1"/>
</dbReference>
<dbReference type="EMBL" id="VRMN01000003">
    <property type="protein sequence ID" value="KAA8495283.1"/>
    <property type="molecule type" value="Genomic_DNA"/>
</dbReference>
<evidence type="ECO:0000256" key="2">
    <source>
        <dbReference type="ARBA" id="ARBA00022679"/>
    </source>
</evidence>
<evidence type="ECO:0000256" key="1">
    <source>
        <dbReference type="ARBA" id="ARBA00005032"/>
    </source>
</evidence>
<evidence type="ECO:0000256" key="3">
    <source>
        <dbReference type="ARBA" id="ARBA00022741"/>
    </source>
</evidence>
<dbReference type="PROSITE" id="PS00183">
    <property type="entry name" value="UBC_1"/>
    <property type="match status" value="1"/>
</dbReference>
<dbReference type="Pfam" id="PF00179">
    <property type="entry name" value="UQ_con"/>
    <property type="match status" value="1"/>
</dbReference>
<evidence type="ECO:0000256" key="7">
    <source>
        <dbReference type="RuleBase" id="RU362109"/>
    </source>
</evidence>